<evidence type="ECO:0000313" key="2">
    <source>
        <dbReference type="Proteomes" id="UP001260072"/>
    </source>
</evidence>
<keyword evidence="2" id="KW-1185">Reference proteome</keyword>
<protein>
    <submittedName>
        <fullName evidence="1">Uncharacterized protein</fullName>
    </submittedName>
</protein>
<sequence>MPLTPPRTRRARLLTAGAAVVVLVGGLGIGAQAATAAASTRLDAAATSAAATVADARDRYDALHAEQEAATERLEMSEMLTDQSSRETLAAALDETQSRDVSARAEIESAESLLDQANGVDGSLLTFGAPQRDAADALEAIEFDDLARLEEAVAALGEPVDALAAAVAAWHQEQARIERERYVNHVWAAGWYPELDACKGSVDLTARYDGVPTIAEHWSCGGKDFPDEPGTVIRLKGQHEGLYRVEGIVKMLNQNTATSDDLPRGYDLLYQTCQNGQSSTMSITALTKVG</sequence>
<dbReference type="RefSeq" id="WP_310519860.1">
    <property type="nucleotide sequence ID" value="NZ_BAABBS010000003.1"/>
</dbReference>
<dbReference type="EMBL" id="JAVKGS010000001">
    <property type="protein sequence ID" value="MDR5691229.1"/>
    <property type="molecule type" value="Genomic_DNA"/>
</dbReference>
<dbReference type="InterPro" id="IPR006311">
    <property type="entry name" value="TAT_signal"/>
</dbReference>
<reference evidence="2" key="1">
    <citation type="submission" date="2023-07" db="EMBL/GenBank/DDBJ databases">
        <title>Description of three actinobacteria isolated from air of manufacturing shop in a pharmaceutical factory.</title>
        <authorList>
            <person name="Zhang D.-F."/>
        </authorList>
    </citation>
    <scope>NUCLEOTIDE SEQUENCE [LARGE SCALE GENOMIC DNA]</scope>
    <source>
        <strain evidence="2">CCTCC AB 2011122</strain>
    </source>
</reference>
<comment type="caution">
    <text evidence="1">The sequence shown here is derived from an EMBL/GenBank/DDBJ whole genome shotgun (WGS) entry which is preliminary data.</text>
</comment>
<evidence type="ECO:0000313" key="1">
    <source>
        <dbReference type="EMBL" id="MDR5691229.1"/>
    </source>
</evidence>
<accession>A0ABU1FHK5</accession>
<gene>
    <name evidence="1" type="ORF">RH861_04050</name>
</gene>
<proteinExistence type="predicted"/>
<organism evidence="1 2">
    <name type="scientific">Agromyces indicus</name>
    <dbReference type="NCBI Taxonomy" id="758919"/>
    <lineage>
        <taxon>Bacteria</taxon>
        <taxon>Bacillati</taxon>
        <taxon>Actinomycetota</taxon>
        <taxon>Actinomycetes</taxon>
        <taxon>Micrococcales</taxon>
        <taxon>Microbacteriaceae</taxon>
        <taxon>Agromyces</taxon>
    </lineage>
</organism>
<dbReference type="Proteomes" id="UP001260072">
    <property type="component" value="Unassembled WGS sequence"/>
</dbReference>
<name>A0ABU1FHK5_9MICO</name>
<dbReference type="PROSITE" id="PS51318">
    <property type="entry name" value="TAT"/>
    <property type="match status" value="1"/>
</dbReference>